<dbReference type="Proteomes" id="UP000024635">
    <property type="component" value="Unassembled WGS sequence"/>
</dbReference>
<evidence type="ECO:0000313" key="2">
    <source>
        <dbReference type="Proteomes" id="UP000024635"/>
    </source>
</evidence>
<accession>A0A016TI82</accession>
<proteinExistence type="predicted"/>
<protein>
    <submittedName>
        <fullName evidence="1">Uncharacterized protein</fullName>
    </submittedName>
</protein>
<name>A0A016TI82_9BILA</name>
<evidence type="ECO:0000313" key="1">
    <source>
        <dbReference type="EMBL" id="EYC02367.1"/>
    </source>
</evidence>
<comment type="caution">
    <text evidence="1">The sequence shown here is derived from an EMBL/GenBank/DDBJ whole genome shotgun (WGS) entry which is preliminary data.</text>
</comment>
<sequence length="70" mass="7837">MPELQCILLFPCFGLGPRPGHIFSSSSWVKVPPLGTIESDGGLRHVSRHRMYGYSAFQTNVCNIVRHIPQ</sequence>
<dbReference type="AlphaFoldDB" id="A0A016TI82"/>
<organism evidence="1 2">
    <name type="scientific">Ancylostoma ceylanicum</name>
    <dbReference type="NCBI Taxonomy" id="53326"/>
    <lineage>
        <taxon>Eukaryota</taxon>
        <taxon>Metazoa</taxon>
        <taxon>Ecdysozoa</taxon>
        <taxon>Nematoda</taxon>
        <taxon>Chromadorea</taxon>
        <taxon>Rhabditida</taxon>
        <taxon>Rhabditina</taxon>
        <taxon>Rhabditomorpha</taxon>
        <taxon>Strongyloidea</taxon>
        <taxon>Ancylostomatidae</taxon>
        <taxon>Ancylostomatinae</taxon>
        <taxon>Ancylostoma</taxon>
    </lineage>
</organism>
<dbReference type="EMBL" id="JARK01001436">
    <property type="protein sequence ID" value="EYC02367.1"/>
    <property type="molecule type" value="Genomic_DNA"/>
</dbReference>
<gene>
    <name evidence="1" type="primary">Acey_s0100.g3255</name>
    <name evidence="1" type="ORF">Y032_0100g3255</name>
</gene>
<reference evidence="2" key="1">
    <citation type="journal article" date="2015" name="Nat. Genet.">
        <title>The genome and transcriptome of the zoonotic hookworm Ancylostoma ceylanicum identify infection-specific gene families.</title>
        <authorList>
            <person name="Schwarz E.M."/>
            <person name="Hu Y."/>
            <person name="Antoshechkin I."/>
            <person name="Miller M.M."/>
            <person name="Sternberg P.W."/>
            <person name="Aroian R.V."/>
        </authorList>
    </citation>
    <scope>NUCLEOTIDE SEQUENCE</scope>
    <source>
        <strain evidence="2">HY135</strain>
    </source>
</reference>
<keyword evidence="2" id="KW-1185">Reference proteome</keyword>